<gene>
    <name evidence="2" type="ORF">L861_16795</name>
</gene>
<keyword evidence="1" id="KW-1133">Transmembrane helix</keyword>
<dbReference type="OrthoDB" id="1523552at2"/>
<evidence type="ECO:0000313" key="2">
    <source>
        <dbReference type="EMBL" id="EPC01529.1"/>
    </source>
</evidence>
<dbReference type="STRING" id="1121939.L861_16795"/>
<protein>
    <recommendedName>
        <fullName evidence="4">DUF1499 domain-containing protein</fullName>
    </recommendedName>
</protein>
<keyword evidence="1" id="KW-0472">Membrane</keyword>
<dbReference type="Pfam" id="PF07386">
    <property type="entry name" value="DUF1499"/>
    <property type="match status" value="1"/>
</dbReference>
<dbReference type="AlphaFoldDB" id="S2L1J7"/>
<evidence type="ECO:0000313" key="3">
    <source>
        <dbReference type="Proteomes" id="UP000014463"/>
    </source>
</evidence>
<feature type="transmembrane region" description="Helical" evidence="1">
    <location>
        <begin position="52"/>
        <end position="74"/>
    </location>
</feature>
<dbReference type="EMBL" id="ASTJ01000034">
    <property type="protein sequence ID" value="EPC01529.1"/>
    <property type="molecule type" value="Genomic_DNA"/>
</dbReference>
<comment type="caution">
    <text evidence="2">The sequence shown here is derived from an EMBL/GenBank/DDBJ whole genome shotgun (WGS) entry which is preliminary data.</text>
</comment>
<dbReference type="RefSeq" id="WP_016417513.1">
    <property type="nucleotide sequence ID" value="NZ_AUAB01000011.1"/>
</dbReference>
<sequence>MSLERRGGWLPITMAVFALVLLVLAALLMGGAGPTYRIGWLALGEAFEMLRYGAYTAVAAGGLGLIALITAVWYHRRTMPVQISALVIVGTIALMAVPFLHWQRAQEAPPIHDITTDTNDPPAFEALATAREEAPNAVDYPGQATARQQREAYPNIQPLVIQAPLTTVLSAAEAVVQDRGWEQVAVTTDTIEATATTTWFGFKDDVVIRLRETGDGVRVDMRSASRIGRGDMGTNAARIRDYLEALEQRMD</sequence>
<dbReference type="InterPro" id="IPR010865">
    <property type="entry name" value="DUF1499"/>
</dbReference>
<name>S2L1J7_LITA3</name>
<evidence type="ECO:0000256" key="1">
    <source>
        <dbReference type="SAM" id="Phobius"/>
    </source>
</evidence>
<dbReference type="Proteomes" id="UP000014463">
    <property type="component" value="Unassembled WGS sequence"/>
</dbReference>
<reference evidence="2 3" key="1">
    <citation type="journal article" date="2013" name="Genome Announc.">
        <title>Draft genome sequence of the moderately halophilic gammaproteobacterium Halomonas anticariensis FP35.</title>
        <authorList>
            <person name="Tahrioui A."/>
            <person name="Quesada E."/>
            <person name="Llamas I."/>
        </authorList>
    </citation>
    <scope>NUCLEOTIDE SEQUENCE [LARGE SCALE GENOMIC DNA]</scope>
    <source>
        <strain evidence="3">DSM 16096 / CECT 5854 / LMG 22089 / FP35</strain>
    </source>
</reference>
<keyword evidence="3" id="KW-1185">Reference proteome</keyword>
<feature type="transmembrane region" description="Helical" evidence="1">
    <location>
        <begin position="81"/>
        <end position="102"/>
    </location>
</feature>
<dbReference type="PATRIC" id="fig|1121939.11.peg.2992"/>
<organism evidence="2 3">
    <name type="scientific">Litchfieldella anticariensis (strain DSM 16096 / CECT 5854 / CIP 108499 / LMG 22089 / FP35)</name>
    <name type="common">Halomonas anticariensis</name>
    <dbReference type="NCBI Taxonomy" id="1121939"/>
    <lineage>
        <taxon>Bacteria</taxon>
        <taxon>Pseudomonadati</taxon>
        <taxon>Pseudomonadota</taxon>
        <taxon>Gammaproteobacteria</taxon>
        <taxon>Oceanospirillales</taxon>
        <taxon>Halomonadaceae</taxon>
        <taxon>Litchfieldella</taxon>
    </lineage>
</organism>
<feature type="transmembrane region" description="Helical" evidence="1">
    <location>
        <begin position="12"/>
        <end position="32"/>
    </location>
</feature>
<evidence type="ECO:0008006" key="4">
    <source>
        <dbReference type="Google" id="ProtNLM"/>
    </source>
</evidence>
<dbReference type="eggNOG" id="COG4446">
    <property type="taxonomic scope" value="Bacteria"/>
</dbReference>
<accession>S2L1J7</accession>
<keyword evidence="1" id="KW-0812">Transmembrane</keyword>
<proteinExistence type="predicted"/>